<organism evidence="1">
    <name type="scientific">viral metagenome</name>
    <dbReference type="NCBI Taxonomy" id="1070528"/>
    <lineage>
        <taxon>unclassified sequences</taxon>
        <taxon>metagenomes</taxon>
        <taxon>organismal metagenomes</taxon>
    </lineage>
</organism>
<name>A0A6M3IPJ4_9ZZZZ</name>
<accession>A0A6M3IPJ4</accession>
<dbReference type="EMBL" id="MT141367">
    <property type="protein sequence ID" value="QJA59396.1"/>
    <property type="molecule type" value="Genomic_DNA"/>
</dbReference>
<proteinExistence type="predicted"/>
<evidence type="ECO:0000313" key="1">
    <source>
        <dbReference type="EMBL" id="QJA59396.1"/>
    </source>
</evidence>
<dbReference type="AlphaFoldDB" id="A0A6M3IPJ4"/>
<gene>
    <name evidence="1" type="ORF">MM415B01303_0031</name>
</gene>
<sequence>MATIEGKRLVTVTTTKALAAAGDYAAGDVLSENASTGTDWDFDAVGMKNGGTGYIVRANAICETTALTPELTLFLFNAAPTCETDDNKANTALLHADLANYIGKIDFPAMEDIGTGDSESVATSSTPGNLPLAFNCASADDALYGILVTRDAITGESAGDEMTIKLVVEQY</sequence>
<protein>
    <submittedName>
        <fullName evidence="1">Uncharacterized protein</fullName>
    </submittedName>
</protein>
<reference evidence="1" key="1">
    <citation type="submission" date="2020-03" db="EMBL/GenBank/DDBJ databases">
        <title>The deep terrestrial virosphere.</title>
        <authorList>
            <person name="Holmfeldt K."/>
            <person name="Nilsson E."/>
            <person name="Simone D."/>
            <person name="Lopez-Fernandez M."/>
            <person name="Wu X."/>
            <person name="de Brujin I."/>
            <person name="Lundin D."/>
            <person name="Andersson A."/>
            <person name="Bertilsson S."/>
            <person name="Dopson M."/>
        </authorList>
    </citation>
    <scope>NUCLEOTIDE SEQUENCE</scope>
    <source>
        <strain evidence="1">MM415B01303</strain>
    </source>
</reference>